<dbReference type="GO" id="GO:0051213">
    <property type="term" value="F:dioxygenase activity"/>
    <property type="evidence" value="ECO:0007669"/>
    <property type="project" value="UniProtKB-KW"/>
</dbReference>
<comment type="cofactor">
    <cofactor evidence="1">
        <name>Fe(2+)</name>
        <dbReference type="ChEBI" id="CHEBI:29033"/>
    </cofactor>
</comment>
<dbReference type="Gene3D" id="2.60.120.590">
    <property type="entry name" value="Alpha-ketoglutarate-dependent dioxygenase AlkB-like"/>
    <property type="match status" value="1"/>
</dbReference>
<dbReference type="PROSITE" id="PS51471">
    <property type="entry name" value="FE2OG_OXY"/>
    <property type="match status" value="1"/>
</dbReference>
<proteinExistence type="inferred from homology"/>
<comment type="caution">
    <text evidence="10">The sequence shown here is derived from an EMBL/GenBank/DDBJ whole genome shotgun (WGS) entry which is preliminary data.</text>
</comment>
<dbReference type="Proteomes" id="UP001152320">
    <property type="component" value="Chromosome 3"/>
</dbReference>
<dbReference type="SUPFAM" id="SSF51197">
    <property type="entry name" value="Clavaminate synthase-like"/>
    <property type="match status" value="1"/>
</dbReference>
<dbReference type="InterPro" id="IPR027450">
    <property type="entry name" value="AlkB-like"/>
</dbReference>
<evidence type="ECO:0000256" key="8">
    <source>
        <dbReference type="ARBA" id="ARBA00023242"/>
    </source>
</evidence>
<dbReference type="AlphaFoldDB" id="A0A9Q1CH90"/>
<gene>
    <name evidence="10" type="ORF">HOLleu_08273</name>
</gene>
<dbReference type="GO" id="GO:0046872">
    <property type="term" value="F:metal ion binding"/>
    <property type="evidence" value="ECO:0007669"/>
    <property type="project" value="UniProtKB-KW"/>
</dbReference>
<feature type="domain" description="Fe2OG dioxygenase" evidence="9">
    <location>
        <begin position="149"/>
        <end position="275"/>
    </location>
</feature>
<keyword evidence="8" id="KW-0539">Nucleus</keyword>
<protein>
    <submittedName>
        <fullName evidence="10">Alpha-ketoglutarate-dependent dioxygenase alkB-like 6</fullName>
    </submittedName>
</protein>
<evidence type="ECO:0000256" key="7">
    <source>
        <dbReference type="ARBA" id="ARBA00023004"/>
    </source>
</evidence>
<dbReference type="PANTHER" id="PTHR46030:SF1">
    <property type="entry name" value="ALPHA-KETOGLUTARATE-DEPENDENT DIOXYGENASE ALKB HOMOLOG 6"/>
    <property type="match status" value="1"/>
</dbReference>
<evidence type="ECO:0000256" key="4">
    <source>
        <dbReference type="ARBA" id="ARBA00022723"/>
    </source>
</evidence>
<dbReference type="PANTHER" id="PTHR46030">
    <property type="entry name" value="ALPHA-KETOGLUTARATE-DEPENDENT DIOXYGENASE ALKB HOMOLOG 6"/>
    <property type="match status" value="1"/>
</dbReference>
<keyword evidence="11" id="KW-1185">Reference proteome</keyword>
<accession>A0A9Q1CH90</accession>
<evidence type="ECO:0000259" key="9">
    <source>
        <dbReference type="PROSITE" id="PS51471"/>
    </source>
</evidence>
<keyword evidence="6" id="KW-0560">Oxidoreductase</keyword>
<keyword evidence="5 10" id="KW-0223">Dioxygenase</keyword>
<dbReference type="InterPro" id="IPR037151">
    <property type="entry name" value="AlkB-like_sf"/>
</dbReference>
<evidence type="ECO:0000313" key="11">
    <source>
        <dbReference type="Proteomes" id="UP001152320"/>
    </source>
</evidence>
<evidence type="ECO:0000313" key="10">
    <source>
        <dbReference type="EMBL" id="KAJ8045292.1"/>
    </source>
</evidence>
<dbReference type="Pfam" id="PF13532">
    <property type="entry name" value="2OG-FeII_Oxy_2"/>
    <property type="match status" value="1"/>
</dbReference>
<comment type="similarity">
    <text evidence="3">Belongs to the alkB family.</text>
</comment>
<sequence>MAATPVRDIASFKVSKAPDTVYYIPEFISHEEEKYLIDHVRICVNFDVFGMLSSYLNAAHPSSHLETCLFCTKTKMDSTLKQETAKLGQVNDITLQYCKKQFAESVMIPGCGTPRGLPHPKGMIAEKLPQWLEIYANKIAKLGVFEERVPNHVLVNEYKPQQGIMPHEDGPLFYPVVTTINLGSHSVLQFYQHSSKQDGDSQSENHSEPIFTLLLKPRSLLILKDSVYTSYLHGIAECVEDTVDDNVANLSSTENKVGEVLTRGVRISLTIRFVPKTLKMKFMFGSR</sequence>
<name>A0A9Q1CH90_HOLLE</name>
<evidence type="ECO:0000256" key="2">
    <source>
        <dbReference type="ARBA" id="ARBA00004123"/>
    </source>
</evidence>
<keyword evidence="4" id="KW-0479">Metal-binding</keyword>
<organism evidence="10 11">
    <name type="scientific">Holothuria leucospilota</name>
    <name type="common">Black long sea cucumber</name>
    <name type="synonym">Mertensiothuria leucospilota</name>
    <dbReference type="NCBI Taxonomy" id="206669"/>
    <lineage>
        <taxon>Eukaryota</taxon>
        <taxon>Metazoa</taxon>
        <taxon>Echinodermata</taxon>
        <taxon>Eleutherozoa</taxon>
        <taxon>Echinozoa</taxon>
        <taxon>Holothuroidea</taxon>
        <taxon>Aspidochirotacea</taxon>
        <taxon>Aspidochirotida</taxon>
        <taxon>Holothuriidae</taxon>
        <taxon>Holothuria</taxon>
    </lineage>
</organism>
<evidence type="ECO:0000256" key="1">
    <source>
        <dbReference type="ARBA" id="ARBA00001954"/>
    </source>
</evidence>
<dbReference type="InterPro" id="IPR005123">
    <property type="entry name" value="Oxoglu/Fe-dep_dioxygenase_dom"/>
</dbReference>
<dbReference type="EMBL" id="JAIZAY010000003">
    <property type="protein sequence ID" value="KAJ8045292.1"/>
    <property type="molecule type" value="Genomic_DNA"/>
</dbReference>
<evidence type="ECO:0000256" key="3">
    <source>
        <dbReference type="ARBA" id="ARBA00007879"/>
    </source>
</evidence>
<reference evidence="10" key="1">
    <citation type="submission" date="2021-10" db="EMBL/GenBank/DDBJ databases">
        <title>Tropical sea cucumber genome reveals ecological adaptation and Cuvierian tubules defense mechanism.</title>
        <authorList>
            <person name="Chen T."/>
        </authorList>
    </citation>
    <scope>NUCLEOTIDE SEQUENCE</scope>
    <source>
        <strain evidence="10">Nanhai2018</strain>
        <tissue evidence="10">Muscle</tissue>
    </source>
</reference>
<evidence type="ECO:0000256" key="5">
    <source>
        <dbReference type="ARBA" id="ARBA00022964"/>
    </source>
</evidence>
<dbReference type="InterPro" id="IPR032862">
    <property type="entry name" value="ALKBH6"/>
</dbReference>
<dbReference type="OrthoDB" id="412814at2759"/>
<comment type="subcellular location">
    <subcellularLocation>
        <location evidence="2">Nucleus</location>
    </subcellularLocation>
</comment>
<keyword evidence="7" id="KW-0408">Iron</keyword>
<dbReference type="GO" id="GO:0005634">
    <property type="term" value="C:nucleus"/>
    <property type="evidence" value="ECO:0007669"/>
    <property type="project" value="UniProtKB-SubCell"/>
</dbReference>
<evidence type="ECO:0000256" key="6">
    <source>
        <dbReference type="ARBA" id="ARBA00023002"/>
    </source>
</evidence>